<feature type="compositionally biased region" description="Polar residues" evidence="1">
    <location>
        <begin position="841"/>
        <end position="864"/>
    </location>
</feature>
<organism evidence="3 4">
    <name type="scientific">Elusimicrobium minutum (strain Pei191)</name>
    <dbReference type="NCBI Taxonomy" id="445932"/>
    <lineage>
        <taxon>Bacteria</taxon>
        <taxon>Pseudomonadati</taxon>
        <taxon>Elusimicrobiota</taxon>
        <taxon>Elusimicrobia</taxon>
        <taxon>Elusimicrobiales</taxon>
        <taxon>Elusimicrobiaceae</taxon>
        <taxon>Elusimicrobium</taxon>
    </lineage>
</organism>
<keyword evidence="2" id="KW-0732">Signal</keyword>
<feature type="signal peptide" evidence="2">
    <location>
        <begin position="1"/>
        <end position="21"/>
    </location>
</feature>
<dbReference type="PROSITE" id="PS51257">
    <property type="entry name" value="PROKAR_LIPOPROTEIN"/>
    <property type="match status" value="1"/>
</dbReference>
<evidence type="ECO:0000256" key="2">
    <source>
        <dbReference type="SAM" id="SignalP"/>
    </source>
</evidence>
<dbReference type="KEGG" id="emi:Emin_1420"/>
<keyword evidence="4" id="KW-1185">Reference proteome</keyword>
<evidence type="ECO:0000313" key="3">
    <source>
        <dbReference type="EMBL" id="ACC98969.1"/>
    </source>
</evidence>
<protein>
    <recommendedName>
        <fullName evidence="5">Lipoprotein</fullName>
    </recommendedName>
</protein>
<sequence>MIKKSVFFLMIISLFCGCFFDAPPNPRNEEERQLFVQTDKNFNLSFLSMDKYVNRYGSPTDQKIYIKLRTDFVNSIKKALQKDSEEDKIDALQKADMVYVPALNDLQNKIKVRQLNSYLPLLEAKHKKALAETTSLFGEVAAEQVSSAQNKMTEGLKRSLQIQDPASMQYQIAGVNSIFFKELTSILNTQSSLKKTSPTQTNEILNIYAHHERVARVTEGSAQELPPNHFIAKKPKEKRKRPQLAKLETKEASFVFGKRPRLKTQKDKQELIAKAPMAQNVKEKQAPTVKKIPMPKEEKKSGITAKKTATQNLEKKEAVTKEISTPVTEEKKGLFARFFAASKSEEKKETDVKTQPSAEPVIKEETKTPAAPATPEISFGKRPGVIIQSEEPSKIIEAGKPAGTAPVKEIPQAKNNEVKEINTEDKESAAPKKEDSQNALLDAAINTSLVPNNVAQIIAGKRKKLDPFSEIARNIQPFFGDIPGNNGLASAKEGMAFIPTQKIDEINTELNNLIEDSAQKIEKIFDSKTAAEYNTKMQPVKKEFLDYISEPHPAGEYPNKYLGLATKFQDTTEIFMATKLKDIVTADIKSNYNRMKNQMPELAPQFTSFETGAINEITENYARLSVYKPKGNISKQDYFNNVVQSILKKYDAKTNAAVTEYNEQKKRAMLAKANSEFDYNISNVSKQIKSQFGRLAGNEYEKMMNSYRKEYLSVLSTANDEERKSKESALTAKINNESDKFMLKNTKIQLFGSASLDFQKVDHILPAGEARKMQIAYEKEIDFIEQKCISDAPLGKKTETFVKATKPVIERHNLAIRKILNDYYTNSYNPAKNVADAISAAKSSPSENGAKTQQQNTPSLTLEQRSAVVK</sequence>
<feature type="region of interest" description="Disordered" evidence="1">
    <location>
        <begin position="839"/>
        <end position="870"/>
    </location>
</feature>
<reference evidence="3 4" key="1">
    <citation type="journal article" date="2009" name="Appl. Environ. Microbiol.">
        <title>Genomic analysis of 'Elusimicrobium minutum,' the first cultivated representative of the phylum 'Elusimicrobia' (formerly termite group 1).</title>
        <authorList>
            <person name="Herlemann D.P.R."/>
            <person name="Geissinger O."/>
            <person name="Ikeda-Ohtsubo W."/>
            <person name="Kunin V."/>
            <person name="Sun H."/>
            <person name="Lapidus A."/>
            <person name="Hugenholtz P."/>
            <person name="Brune A."/>
        </authorList>
    </citation>
    <scope>NUCLEOTIDE SEQUENCE [LARGE SCALE GENOMIC DNA]</scope>
    <source>
        <strain evidence="3 4">Pei191</strain>
    </source>
</reference>
<dbReference type="RefSeq" id="WP_012415584.1">
    <property type="nucleotide sequence ID" value="NC_010644.1"/>
</dbReference>
<proteinExistence type="predicted"/>
<dbReference type="Proteomes" id="UP000001029">
    <property type="component" value="Chromosome"/>
</dbReference>
<name>B2KEM3_ELUMP</name>
<gene>
    <name evidence="3" type="ordered locus">Emin_1420</name>
</gene>
<evidence type="ECO:0000313" key="4">
    <source>
        <dbReference type="Proteomes" id="UP000001029"/>
    </source>
</evidence>
<feature type="chain" id="PRO_5002779864" description="Lipoprotein" evidence="2">
    <location>
        <begin position="22"/>
        <end position="870"/>
    </location>
</feature>
<feature type="compositionally biased region" description="Basic and acidic residues" evidence="1">
    <location>
        <begin position="343"/>
        <end position="352"/>
    </location>
</feature>
<evidence type="ECO:0000256" key="1">
    <source>
        <dbReference type="SAM" id="MobiDB-lite"/>
    </source>
</evidence>
<feature type="compositionally biased region" description="Basic and acidic residues" evidence="1">
    <location>
        <begin position="416"/>
        <end position="435"/>
    </location>
</feature>
<dbReference type="EMBL" id="CP001055">
    <property type="protein sequence ID" value="ACC98969.1"/>
    <property type="molecule type" value="Genomic_DNA"/>
</dbReference>
<accession>B2KEM3</accession>
<dbReference type="HOGENOM" id="CLU_329763_0_0_0"/>
<evidence type="ECO:0008006" key="5">
    <source>
        <dbReference type="Google" id="ProtNLM"/>
    </source>
</evidence>
<feature type="region of interest" description="Disordered" evidence="1">
    <location>
        <begin position="405"/>
        <end position="435"/>
    </location>
</feature>
<dbReference type="AlphaFoldDB" id="B2KEM3"/>
<feature type="region of interest" description="Disordered" evidence="1">
    <location>
        <begin position="343"/>
        <end position="378"/>
    </location>
</feature>